<dbReference type="AlphaFoldDB" id="A0AA48HCW3"/>
<dbReference type="KEGG" id="rmai:MACH21_33450"/>
<organism evidence="1 2">
    <name type="scientific">Roseicyclus marinus</name>
    <dbReference type="NCBI Taxonomy" id="2161673"/>
    <lineage>
        <taxon>Bacteria</taxon>
        <taxon>Pseudomonadati</taxon>
        <taxon>Pseudomonadota</taxon>
        <taxon>Alphaproteobacteria</taxon>
        <taxon>Rhodobacterales</taxon>
        <taxon>Roseobacteraceae</taxon>
        <taxon>Roseicyclus</taxon>
    </lineage>
</organism>
<reference evidence="1 2" key="1">
    <citation type="submission" date="2023-01" db="EMBL/GenBank/DDBJ databases">
        <title>Complete genome sequence of Roseicyclus marinus strain Dej080120_10.</title>
        <authorList>
            <person name="Ueki S."/>
            <person name="Maruyama F."/>
        </authorList>
    </citation>
    <scope>NUCLEOTIDE SEQUENCE [LARGE SCALE GENOMIC DNA]</scope>
    <source>
        <strain evidence="1 2">Dej080120_10</strain>
    </source>
</reference>
<keyword evidence="2" id="KW-1185">Reference proteome</keyword>
<evidence type="ECO:0000313" key="1">
    <source>
        <dbReference type="EMBL" id="BDW87168.1"/>
    </source>
</evidence>
<evidence type="ECO:0008006" key="3">
    <source>
        <dbReference type="Google" id="ProtNLM"/>
    </source>
</evidence>
<dbReference type="EMBL" id="AP027266">
    <property type="protein sequence ID" value="BDW87168.1"/>
    <property type="molecule type" value="Genomic_DNA"/>
</dbReference>
<sequence>MALLAGCGGGFLLDPGANAPTQVAVTQDLVVVTGPEGYCVDPTATRNSEDTGFVLLGNCAAIANSRRVVQPATPAVLTAAVAAPSGGGRLADSMADLDAFFRSEDGLRLISRAGDPASVTILETQIEGEVFLLHATDTSAGAIDGVQPDYWRAYLDIGNRLATLSVIALEDRALSREESLETLRGFVAAVRQANIPPALGSDPQAIPPVPAAPASLPGTDVPPEGRRLFNVGLIRRILG</sequence>
<dbReference type="Proteomes" id="UP001337723">
    <property type="component" value="Chromosome"/>
</dbReference>
<accession>A0AA48HCW3</accession>
<proteinExistence type="predicted"/>
<gene>
    <name evidence="1" type="ORF">MACH21_33450</name>
</gene>
<protein>
    <recommendedName>
        <fullName evidence="3">Cation transport ATPase</fullName>
    </recommendedName>
</protein>
<name>A0AA48HCW3_9RHOB</name>
<evidence type="ECO:0000313" key="2">
    <source>
        <dbReference type="Proteomes" id="UP001337723"/>
    </source>
</evidence>